<comment type="similarity">
    <text evidence="2 5">Belongs to the PNP/MTAP phosphorylase family.</text>
</comment>
<comment type="caution">
    <text evidence="8">The sequence shown here is derived from an EMBL/GenBank/DDBJ whole genome shotgun (WGS) entry which is preliminary data.</text>
</comment>
<evidence type="ECO:0000256" key="4">
    <source>
        <dbReference type="ARBA" id="ARBA00022679"/>
    </source>
</evidence>
<evidence type="ECO:0000256" key="2">
    <source>
        <dbReference type="ARBA" id="ARBA00006751"/>
    </source>
</evidence>
<feature type="binding site" evidence="6">
    <location>
        <position position="59"/>
    </location>
    <ligand>
        <name>phosphate</name>
        <dbReference type="ChEBI" id="CHEBI:43474"/>
    </ligand>
</feature>
<dbReference type="PIRSF" id="PIRSF000477">
    <property type="entry name" value="PurNPase"/>
    <property type="match status" value="1"/>
</dbReference>
<feature type="binding site" evidence="6">
    <location>
        <position position="191"/>
    </location>
    <ligand>
        <name>a purine D-ribonucleoside</name>
        <dbReference type="ChEBI" id="CHEBI:142355"/>
    </ligand>
</feature>
<evidence type="ECO:0000256" key="5">
    <source>
        <dbReference type="PIRNR" id="PIRNR000477"/>
    </source>
</evidence>
<dbReference type="Pfam" id="PF01048">
    <property type="entry name" value="PNP_UDP_1"/>
    <property type="match status" value="1"/>
</dbReference>
<feature type="binding site" evidence="6">
    <location>
        <position position="111"/>
    </location>
    <ligand>
        <name>phosphate</name>
        <dbReference type="ChEBI" id="CHEBI:43474"/>
    </ligand>
</feature>
<dbReference type="InterPro" id="IPR000845">
    <property type="entry name" value="Nucleoside_phosphorylase_d"/>
</dbReference>
<dbReference type="GO" id="GO:0005737">
    <property type="term" value="C:cytoplasm"/>
    <property type="evidence" value="ECO:0007669"/>
    <property type="project" value="TreeGrafter"/>
</dbReference>
<sequence length="275" mass="30198">MHTDLQETVEFLKKTLPACPHIGLILGSGLGEYAESFPSPLVIPYDEIPHFPASTVTGHRGRLLFQQFEHSAVLAMQGRFHYYEGYTIEQVTFPIRIMGLLGIQRLILTNAAGGVNQFFEAGDLMLLRDHINYMGVNPLIGPHFEELGNRFPDMTHVYSPENCEIFVRVARERRIPLQQGVYMAFSGPSYETPAEIRMARILGADAVGMSTVPEAIVATQMGIKVAGVSCITNLAAGMSAATLDHRDVMDTADRAKKNFIALIDGAVAEFGTLLS</sequence>
<feature type="domain" description="Nucleoside phosphorylase" evidence="7">
    <location>
        <begin position="22"/>
        <end position="267"/>
    </location>
</feature>
<reference evidence="8 9" key="1">
    <citation type="submission" date="2017-10" db="EMBL/GenBank/DDBJ databases">
        <title>Novel microbial diversity and functional potential in the marine mammal oral microbiome.</title>
        <authorList>
            <person name="Dudek N.K."/>
            <person name="Sun C.L."/>
            <person name="Burstein D."/>
            <person name="Kantor R.S."/>
            <person name="Aliaga Goltsman D.S."/>
            <person name="Bik E.M."/>
            <person name="Thomas B.C."/>
            <person name="Banfield J.F."/>
            <person name="Relman D.A."/>
        </authorList>
    </citation>
    <scope>NUCLEOTIDE SEQUENCE [LARGE SCALE GENOMIC DNA]</scope>
    <source>
        <strain evidence="8">DOLZORAL124_49_17</strain>
    </source>
</reference>
<protein>
    <recommendedName>
        <fullName evidence="5">Purine nucleoside phosphorylase</fullName>
        <ecNumber evidence="5">2.4.2.1</ecNumber>
    </recommendedName>
    <alternativeName>
        <fullName evidence="5">Inosine-guanosine phosphorylase</fullName>
    </alternativeName>
</protein>
<dbReference type="InterPro" id="IPR011270">
    <property type="entry name" value="Pur_Nuc_Pase_Ino/Guo-sp"/>
</dbReference>
<dbReference type="PANTHER" id="PTHR11904:SF9">
    <property type="entry name" value="PURINE NUCLEOSIDE PHOSPHORYLASE-RELATED"/>
    <property type="match status" value="1"/>
</dbReference>
<dbReference type="NCBIfam" id="TIGR01700">
    <property type="entry name" value="PNPH"/>
    <property type="match status" value="1"/>
</dbReference>
<dbReference type="GO" id="GO:0004731">
    <property type="term" value="F:purine-nucleoside phosphorylase activity"/>
    <property type="evidence" value="ECO:0007669"/>
    <property type="project" value="UniProtKB-EC"/>
</dbReference>
<dbReference type="NCBIfam" id="TIGR01697">
    <property type="entry name" value="PNPH-PUNA-XAPA"/>
    <property type="match status" value="1"/>
</dbReference>
<evidence type="ECO:0000256" key="1">
    <source>
        <dbReference type="ARBA" id="ARBA00005058"/>
    </source>
</evidence>
<proteinExistence type="inferred from homology"/>
<feature type="binding site" evidence="6">
    <location>
        <begin position="79"/>
        <end position="81"/>
    </location>
    <ligand>
        <name>phosphate</name>
        <dbReference type="ChEBI" id="CHEBI:43474"/>
    </ligand>
</feature>
<gene>
    <name evidence="8" type="ORF">CSB45_03815</name>
</gene>
<dbReference type="InterPro" id="IPR035994">
    <property type="entry name" value="Nucleoside_phosphorylase_sf"/>
</dbReference>
<evidence type="ECO:0000313" key="9">
    <source>
        <dbReference type="Proteomes" id="UP000229740"/>
    </source>
</evidence>
<dbReference type="CDD" id="cd09009">
    <property type="entry name" value="PNP-EcPNPII_like"/>
    <property type="match status" value="1"/>
</dbReference>
<feature type="binding site" evidence="6">
    <location>
        <position position="28"/>
    </location>
    <ligand>
        <name>phosphate</name>
        <dbReference type="ChEBI" id="CHEBI:43474"/>
    </ligand>
</feature>
<dbReference type="Gene3D" id="3.40.50.1580">
    <property type="entry name" value="Nucleoside phosphorylase domain"/>
    <property type="match status" value="1"/>
</dbReference>
<dbReference type="AlphaFoldDB" id="A0A2G6E832"/>
<dbReference type="InterPro" id="IPR011268">
    <property type="entry name" value="Purine_phosphorylase"/>
</dbReference>
<evidence type="ECO:0000256" key="6">
    <source>
        <dbReference type="PIRSR" id="PIRSR000477-2"/>
    </source>
</evidence>
<comment type="pathway">
    <text evidence="1 5">Purine metabolism; purine nucleoside salvage.</text>
</comment>
<dbReference type="SUPFAM" id="SSF53167">
    <property type="entry name" value="Purine and uridine phosphorylases"/>
    <property type="match status" value="1"/>
</dbReference>
<evidence type="ECO:0000313" key="8">
    <source>
        <dbReference type="EMBL" id="PID58204.1"/>
    </source>
</evidence>
<dbReference type="UniPathway" id="UPA00606"/>
<feature type="binding site" evidence="6">
    <location>
        <position position="210"/>
    </location>
    <ligand>
        <name>phosphate</name>
        <dbReference type="ChEBI" id="CHEBI:43474"/>
    </ligand>
</feature>
<dbReference type="Proteomes" id="UP000229740">
    <property type="component" value="Unassembled WGS sequence"/>
</dbReference>
<name>A0A2G6E832_9BACT</name>
<keyword evidence="3 5" id="KW-0328">Glycosyltransferase</keyword>
<dbReference type="EC" id="2.4.2.1" evidence="5"/>
<dbReference type="EMBL" id="PDPS01000023">
    <property type="protein sequence ID" value="PID58204.1"/>
    <property type="molecule type" value="Genomic_DNA"/>
</dbReference>
<organism evidence="8 9">
    <name type="scientific">candidate division KSB3 bacterium</name>
    <dbReference type="NCBI Taxonomy" id="2044937"/>
    <lineage>
        <taxon>Bacteria</taxon>
        <taxon>candidate division KSB3</taxon>
    </lineage>
</organism>
<accession>A0A2G6E832</accession>
<dbReference type="PANTHER" id="PTHR11904">
    <property type="entry name" value="METHYLTHIOADENOSINE/PURINE NUCLEOSIDE PHOSPHORYLASE"/>
    <property type="match status" value="1"/>
</dbReference>
<evidence type="ECO:0000259" key="7">
    <source>
        <dbReference type="Pfam" id="PF01048"/>
    </source>
</evidence>
<feature type="binding site" evidence="6">
    <location>
        <position position="233"/>
    </location>
    <ligand>
        <name>a purine D-ribonucleoside</name>
        <dbReference type="ChEBI" id="CHEBI:142355"/>
    </ligand>
</feature>
<evidence type="ECO:0000256" key="3">
    <source>
        <dbReference type="ARBA" id="ARBA00022676"/>
    </source>
</evidence>
<keyword evidence="4 5" id="KW-0808">Transferase</keyword>
<dbReference type="NCBIfam" id="NF006054">
    <property type="entry name" value="PRK08202.1"/>
    <property type="match status" value="1"/>
</dbReference>
<comment type="function">
    <text evidence="5">The purine nucleoside phosphorylases catalyze the phosphorolytic breakdown of the N-glycosidic bond in the beta-(deoxy)ribonucleoside molecules, with the formation of the corresponding free purine bases and pentose-1-phosphate.</text>
</comment>
<dbReference type="GO" id="GO:0009116">
    <property type="term" value="P:nucleoside metabolic process"/>
    <property type="evidence" value="ECO:0007669"/>
    <property type="project" value="InterPro"/>
</dbReference>